<evidence type="ECO:0000256" key="1">
    <source>
        <dbReference type="ARBA" id="ARBA00004123"/>
    </source>
</evidence>
<evidence type="ECO:0000256" key="2">
    <source>
        <dbReference type="ARBA" id="ARBA00005249"/>
    </source>
</evidence>
<dbReference type="GO" id="GO:0003677">
    <property type="term" value="F:DNA binding"/>
    <property type="evidence" value="ECO:0007669"/>
    <property type="project" value="UniProtKB-KW"/>
</dbReference>
<organism evidence="9 10">
    <name type="scientific">Lithohypha guttulata</name>
    <dbReference type="NCBI Taxonomy" id="1690604"/>
    <lineage>
        <taxon>Eukaryota</taxon>
        <taxon>Fungi</taxon>
        <taxon>Dikarya</taxon>
        <taxon>Ascomycota</taxon>
        <taxon>Pezizomycotina</taxon>
        <taxon>Eurotiomycetes</taxon>
        <taxon>Chaetothyriomycetidae</taxon>
        <taxon>Chaetothyriales</taxon>
        <taxon>Trichomeriaceae</taxon>
        <taxon>Lithohypha</taxon>
    </lineage>
</organism>
<feature type="compositionally biased region" description="Acidic residues" evidence="8">
    <location>
        <begin position="439"/>
        <end position="452"/>
    </location>
</feature>
<feature type="region of interest" description="Disordered" evidence="8">
    <location>
        <begin position="394"/>
        <end position="617"/>
    </location>
</feature>
<feature type="compositionally biased region" description="Low complexity" evidence="8">
    <location>
        <begin position="564"/>
        <end position="579"/>
    </location>
</feature>
<feature type="region of interest" description="Disordered" evidence="8">
    <location>
        <begin position="130"/>
        <end position="154"/>
    </location>
</feature>
<dbReference type="GO" id="GO:0032968">
    <property type="term" value="P:positive regulation of transcription elongation by RNA polymerase II"/>
    <property type="evidence" value="ECO:0007669"/>
    <property type="project" value="InterPro"/>
</dbReference>
<dbReference type="SUPFAM" id="SSF50916">
    <property type="entry name" value="Rap30/74 interaction domains"/>
    <property type="match status" value="1"/>
</dbReference>
<dbReference type="GO" id="GO:0005674">
    <property type="term" value="C:transcription factor TFIIF complex"/>
    <property type="evidence" value="ECO:0007669"/>
    <property type="project" value="TreeGrafter"/>
</dbReference>
<comment type="caution">
    <text evidence="9">The sequence shown here is derived from an EMBL/GenBank/DDBJ whole genome shotgun (WGS) entry which is preliminary data.</text>
</comment>
<evidence type="ECO:0000256" key="7">
    <source>
        <dbReference type="RuleBase" id="RU366044"/>
    </source>
</evidence>
<feature type="region of interest" description="Disordered" evidence="8">
    <location>
        <begin position="355"/>
        <end position="375"/>
    </location>
</feature>
<feature type="compositionally biased region" description="Polar residues" evidence="8">
    <location>
        <begin position="1"/>
        <end position="20"/>
    </location>
</feature>
<evidence type="ECO:0000256" key="4">
    <source>
        <dbReference type="ARBA" id="ARBA00023125"/>
    </source>
</evidence>
<feature type="compositionally biased region" description="Polar residues" evidence="8">
    <location>
        <begin position="44"/>
        <end position="57"/>
    </location>
</feature>
<feature type="region of interest" description="Disordered" evidence="8">
    <location>
        <begin position="1"/>
        <end position="91"/>
    </location>
</feature>
<dbReference type="PANTHER" id="PTHR13011:SF0">
    <property type="entry name" value="GENERAL TRANSCRIPTION FACTOR IIF SUBUNIT 1"/>
    <property type="match status" value="1"/>
</dbReference>
<comment type="similarity">
    <text evidence="2 7">Belongs to the TFIIF alpha subunit family.</text>
</comment>
<dbReference type="GO" id="GO:0016251">
    <property type="term" value="F:RNA polymerase II general transcription initiation factor activity"/>
    <property type="evidence" value="ECO:0007669"/>
    <property type="project" value="TreeGrafter"/>
</dbReference>
<feature type="compositionally biased region" description="Polar residues" evidence="8">
    <location>
        <begin position="66"/>
        <end position="81"/>
    </location>
</feature>
<reference evidence="9 10" key="1">
    <citation type="submission" date="2023-08" db="EMBL/GenBank/DDBJ databases">
        <title>Black Yeasts Isolated from many extreme environments.</title>
        <authorList>
            <person name="Coleine C."/>
            <person name="Stajich J.E."/>
            <person name="Selbmann L."/>
        </authorList>
    </citation>
    <scope>NUCLEOTIDE SEQUENCE [LARGE SCALE GENOMIC DNA]</scope>
    <source>
        <strain evidence="9 10">CCFEE 5910</strain>
    </source>
</reference>
<proteinExistence type="inferred from homology"/>
<dbReference type="InterPro" id="IPR011039">
    <property type="entry name" value="TFIIF_interaction"/>
</dbReference>
<dbReference type="Proteomes" id="UP001309876">
    <property type="component" value="Unassembled WGS sequence"/>
</dbReference>
<dbReference type="EMBL" id="JAVRRJ010000003">
    <property type="protein sequence ID" value="KAK5086560.1"/>
    <property type="molecule type" value="Genomic_DNA"/>
</dbReference>
<dbReference type="Pfam" id="PF05793">
    <property type="entry name" value="TFIIF_alpha"/>
    <property type="match status" value="1"/>
</dbReference>
<evidence type="ECO:0000256" key="6">
    <source>
        <dbReference type="ARBA" id="ARBA00023242"/>
    </source>
</evidence>
<keyword evidence="6 7" id="KW-0539">Nucleus</keyword>
<comment type="function">
    <text evidence="7">TFIIF is a general transcription initiation factor that binds to RNA polymerase II and helps to recruit it to the initiation complex in collaboration with TFIIB. It promotes transcription elongation.</text>
</comment>
<sequence>MNPTRSNGTAPTGYPLSNGTGPPPRRVVRKKVVNPFATARQPGQMPQLNGQQAQTRTGPPAPTNRPRPTQGTSDPNSTKLSGFSDPAVQAGNRPYTDYKLVVSKKDMLDGLRYHIMQLNGNKVVDIRDPKQFPPPAHLHRRDPRSAPANVPQEEQVDFKDGMTEAERQTMKDRTEQRKLERAANLAQIAPTQVTRKANGGKTKTKAVFKREYTEEEKRRIQTNYEEKLPWHLEDFENKHCFVGQNQGPSARRYIALAHEPAAGSTAGRFRLIPVEKLYEFQLKKRQIHQTIEDAEAQMKRKTQTPEWLEQLEYKSQLRKVVLERERQPTVFTGGSKNNDFAGRTGEDVDLDFDDYDDGDLFADDEEGDTSKIKDEDEALADKRIREDQLKANLFEMKEEADYDKEEEDEIKQEQARKEYGRTYRKGLSKYEHNYNVADSDSEYSSSDEEEDPDVKKQREDKEEERRKELEAGQSLQPDGTKLLAPASGTNTPSGRREKDSLASSDREGGKLKANRKRPGSPNLSDAGSGTDTSTRNKKPKMKHISGERPISRPDSPSGTKLKIRASGAGSDTDAAASDSQARRLKLKHKSSNAPSRTASPAPGAVRTPTASSPAPVRIPSVEDMANVLRQHPEGITVAAFVRLCANHLPNERRKEIIAIAKPILKIVPQADNTKLLFLKDSLPA</sequence>
<feature type="compositionally biased region" description="Basic and acidic residues" evidence="8">
    <location>
        <begin position="494"/>
        <end position="510"/>
    </location>
</feature>
<dbReference type="InterPro" id="IPR008851">
    <property type="entry name" value="TFIIF-alpha"/>
</dbReference>
<dbReference type="GO" id="GO:0001096">
    <property type="term" value="F:TFIIF-class transcription factor complex binding"/>
    <property type="evidence" value="ECO:0007669"/>
    <property type="project" value="TreeGrafter"/>
</dbReference>
<evidence type="ECO:0000256" key="8">
    <source>
        <dbReference type="SAM" id="MobiDB-lite"/>
    </source>
</evidence>
<dbReference type="AlphaFoldDB" id="A0AAN7Y763"/>
<evidence type="ECO:0000256" key="5">
    <source>
        <dbReference type="ARBA" id="ARBA00023163"/>
    </source>
</evidence>
<keyword evidence="10" id="KW-1185">Reference proteome</keyword>
<accession>A0AAN7Y763</accession>
<protein>
    <recommendedName>
        <fullName evidence="7">Transcription initiation factor IIF subunit alpha</fullName>
    </recommendedName>
</protein>
<evidence type="ECO:0000313" key="9">
    <source>
        <dbReference type="EMBL" id="KAK5086560.1"/>
    </source>
</evidence>
<comment type="subcellular location">
    <subcellularLocation>
        <location evidence="1 7">Nucleus</location>
    </subcellularLocation>
</comment>
<feature type="compositionally biased region" description="Acidic residues" evidence="8">
    <location>
        <begin position="400"/>
        <end position="410"/>
    </location>
</feature>
<keyword evidence="4 7" id="KW-0238">DNA-binding</keyword>
<name>A0AAN7Y763_9EURO</name>
<evidence type="ECO:0000256" key="3">
    <source>
        <dbReference type="ARBA" id="ARBA00023015"/>
    </source>
</evidence>
<gene>
    <name evidence="9" type="primary">TFG1</name>
    <name evidence="9" type="ORF">LTR05_003728</name>
</gene>
<keyword evidence="5 7" id="KW-0804">Transcription</keyword>
<dbReference type="GO" id="GO:0006367">
    <property type="term" value="P:transcription initiation at RNA polymerase II promoter"/>
    <property type="evidence" value="ECO:0007669"/>
    <property type="project" value="InterPro"/>
</dbReference>
<feature type="compositionally biased region" description="Basic and acidic residues" evidence="8">
    <location>
        <begin position="453"/>
        <end position="470"/>
    </location>
</feature>
<feature type="compositionally biased region" description="Acidic residues" evidence="8">
    <location>
        <begin position="355"/>
        <end position="367"/>
    </location>
</feature>
<dbReference type="PANTHER" id="PTHR13011">
    <property type="entry name" value="TFIIF-ALPHA"/>
    <property type="match status" value="1"/>
</dbReference>
<keyword evidence="3 7" id="KW-0805">Transcription regulation</keyword>
<evidence type="ECO:0000313" key="10">
    <source>
        <dbReference type="Proteomes" id="UP001309876"/>
    </source>
</evidence>
<feature type="compositionally biased region" description="Polar residues" evidence="8">
    <location>
        <begin position="521"/>
        <end position="533"/>
    </location>
</feature>
<feature type="compositionally biased region" description="Basic and acidic residues" evidence="8">
    <location>
        <begin position="411"/>
        <end position="421"/>
    </location>
</feature>